<evidence type="ECO:0000313" key="2">
    <source>
        <dbReference type="EMBL" id="SEM31094.1"/>
    </source>
</evidence>
<proteinExistence type="predicted"/>
<dbReference type="OrthoDB" id="2165204at2"/>
<gene>
    <name evidence="1" type="ORF">APU01nite_05200</name>
    <name evidence="2" type="ORF">SAMN04488100_1485</name>
</gene>
<keyword evidence="4" id="KW-1185">Reference proteome</keyword>
<name>A0A1H7XBU3_9LACT</name>
<sequence>MKNTSENVSFIKWKAEETELIDLLKGHKKTDLLELADTHSVSVRKSWNKTKTAAILTEKITELAETIYHPVLEDVLLRLPDLETNAYRIKDLSEIEGFIPLIEKGFFFVTRDGDSILLLIPEEVLFSVKDRMDLSAETTAILNEETGESSSEKTRQAELLKSWRDKAMTIYGTVSMEHLQKTWNHYFDEPVTLEEIKKLLN</sequence>
<dbReference type="EMBL" id="FOBL01000048">
    <property type="protein sequence ID" value="SEM31094.1"/>
    <property type="molecule type" value="Genomic_DNA"/>
</dbReference>
<organism evidence="2 3">
    <name type="scientific">Alkalibacterium putridalgicola</name>
    <dbReference type="NCBI Taxonomy" id="426703"/>
    <lineage>
        <taxon>Bacteria</taxon>
        <taxon>Bacillati</taxon>
        <taxon>Bacillota</taxon>
        <taxon>Bacilli</taxon>
        <taxon>Lactobacillales</taxon>
        <taxon>Carnobacteriaceae</taxon>
        <taxon>Alkalibacterium</taxon>
    </lineage>
</organism>
<reference evidence="1 4" key="2">
    <citation type="submission" date="2019-07" db="EMBL/GenBank/DDBJ databases">
        <title>Whole genome shotgun sequence of Alkalibacterium putridalgicola NBRC 103243.</title>
        <authorList>
            <person name="Hosoyama A."/>
            <person name="Uohara A."/>
            <person name="Ohji S."/>
            <person name="Ichikawa N."/>
        </authorList>
    </citation>
    <scope>NUCLEOTIDE SEQUENCE [LARGE SCALE GENOMIC DNA]</scope>
    <source>
        <strain evidence="1 4">NBRC 103243</strain>
    </source>
</reference>
<accession>A0A1H7XBU3</accession>
<dbReference type="RefSeq" id="WP_091489979.1">
    <property type="nucleotide sequence ID" value="NZ_BJUX01000003.1"/>
</dbReference>
<reference evidence="2 3" key="1">
    <citation type="submission" date="2016-10" db="EMBL/GenBank/DDBJ databases">
        <authorList>
            <person name="de Groot N.N."/>
        </authorList>
    </citation>
    <scope>NUCLEOTIDE SEQUENCE [LARGE SCALE GENOMIC DNA]</scope>
    <source>
        <strain evidence="2 3">DSM 19182</strain>
    </source>
</reference>
<protein>
    <submittedName>
        <fullName evidence="2">Uncharacterized protein</fullName>
    </submittedName>
</protein>
<evidence type="ECO:0000313" key="3">
    <source>
        <dbReference type="Proteomes" id="UP000198548"/>
    </source>
</evidence>
<dbReference type="Proteomes" id="UP000321425">
    <property type="component" value="Unassembled WGS sequence"/>
</dbReference>
<dbReference type="Proteomes" id="UP000198548">
    <property type="component" value="Unassembled WGS sequence"/>
</dbReference>
<dbReference type="AlphaFoldDB" id="A0A1H7XBU3"/>
<evidence type="ECO:0000313" key="4">
    <source>
        <dbReference type="Proteomes" id="UP000321425"/>
    </source>
</evidence>
<dbReference type="EMBL" id="BJUX01000003">
    <property type="protein sequence ID" value="GEK88481.1"/>
    <property type="molecule type" value="Genomic_DNA"/>
</dbReference>
<dbReference type="STRING" id="426703.SAMN04488100_1485"/>
<evidence type="ECO:0000313" key="1">
    <source>
        <dbReference type="EMBL" id="GEK88481.1"/>
    </source>
</evidence>